<keyword evidence="2" id="KW-0812">Transmembrane</keyword>
<accession>A0A6V7VF29</accession>
<dbReference type="GO" id="GO:0016020">
    <property type="term" value="C:membrane"/>
    <property type="evidence" value="ECO:0007669"/>
    <property type="project" value="UniProtKB-SubCell"/>
</dbReference>
<sequence length="489" mass="54790">MAISQIFPIDELNPENIQNIIKNQNTDQNKLNNVKTSFLVHLFSLRVAMLILTLICLTVLTSNSLLLNFTVICMKKDANFTSNERGVLIAGTAMGGIAAFGTLPPIIDIFGIRLVLSLCGIVSGIVTTALPELFLYGGFWAILIIRIIQGFCLMPAMPTISKVTHSWARDSEQAIFVTILSLFMQLSVIITMPITGRLCNTSFGWPAAYYLFGILCLIVFILFFIIYRDWPHQSSLISQKEAKIISTNQQKKKLKDEKVPYIKMLTDRAVWACICVAISCGLSHWLFAQYGPLYMHEVLNYNVNSTGIWIAAPYFASIFSKVLVPLIEYFPKISLKFKIVWITFICQLINVLCYFVLGIWTSSSHLIAQIAIIVVLSANGAGFVGLAGNSHAIARQHAHFILSIVSLINYVITLIQPIIIAWIASSKDQEELANDWSKVFFAYGAISLVLNLLFLFGAGTKPRSWTEHNLTENKKKIIKMLFILINYKK</sequence>
<evidence type="ECO:0000256" key="2">
    <source>
        <dbReference type="SAM" id="Phobius"/>
    </source>
</evidence>
<dbReference type="Pfam" id="PF07690">
    <property type="entry name" value="MFS_1"/>
    <property type="match status" value="1"/>
</dbReference>
<feature type="transmembrane region" description="Helical" evidence="2">
    <location>
        <begin position="207"/>
        <end position="227"/>
    </location>
</feature>
<dbReference type="InterPro" id="IPR020846">
    <property type="entry name" value="MFS_dom"/>
</dbReference>
<dbReference type="Proteomes" id="UP000580250">
    <property type="component" value="Unassembled WGS sequence"/>
</dbReference>
<dbReference type="PROSITE" id="PS50850">
    <property type="entry name" value="MFS"/>
    <property type="match status" value="1"/>
</dbReference>
<dbReference type="InterPro" id="IPR011701">
    <property type="entry name" value="MFS"/>
</dbReference>
<dbReference type="Gene3D" id="1.20.1250.20">
    <property type="entry name" value="MFS general substrate transporter like domains"/>
    <property type="match status" value="2"/>
</dbReference>
<dbReference type="OrthoDB" id="2985014at2759"/>
<feature type="transmembrane region" description="Helical" evidence="2">
    <location>
        <begin position="307"/>
        <end position="327"/>
    </location>
</feature>
<evidence type="ECO:0000313" key="4">
    <source>
        <dbReference type="EMBL" id="CAD2173517.1"/>
    </source>
</evidence>
<feature type="transmembrane region" description="Helical" evidence="2">
    <location>
        <begin position="436"/>
        <end position="456"/>
    </location>
</feature>
<proteinExistence type="predicted"/>
<reference evidence="4 5" key="1">
    <citation type="submission" date="2020-08" db="EMBL/GenBank/DDBJ databases">
        <authorList>
            <person name="Koutsovoulos G."/>
            <person name="Danchin GJ E."/>
        </authorList>
    </citation>
    <scope>NUCLEOTIDE SEQUENCE [LARGE SCALE GENOMIC DNA]</scope>
</reference>
<protein>
    <recommendedName>
        <fullName evidence="3">Major facilitator superfamily (MFS) profile domain-containing protein</fullName>
    </recommendedName>
</protein>
<comment type="subcellular location">
    <subcellularLocation>
        <location evidence="1">Membrane</location>
        <topology evidence="1">Multi-pass membrane protein</topology>
    </subcellularLocation>
</comment>
<evidence type="ECO:0000256" key="1">
    <source>
        <dbReference type="ARBA" id="ARBA00004141"/>
    </source>
</evidence>
<dbReference type="SUPFAM" id="SSF103473">
    <property type="entry name" value="MFS general substrate transporter"/>
    <property type="match status" value="1"/>
</dbReference>
<feature type="transmembrane region" description="Helical" evidence="2">
    <location>
        <begin position="133"/>
        <end position="153"/>
    </location>
</feature>
<dbReference type="EMBL" id="CAJEWN010000219">
    <property type="protein sequence ID" value="CAD2173517.1"/>
    <property type="molecule type" value="Genomic_DNA"/>
</dbReference>
<dbReference type="InterPro" id="IPR036259">
    <property type="entry name" value="MFS_trans_sf"/>
</dbReference>
<keyword evidence="2" id="KW-0472">Membrane</keyword>
<dbReference type="PANTHER" id="PTHR45757:SF11">
    <property type="entry name" value="MAJOR FACILITATOR SUPERFAMILY (MFS) PROFILE DOMAIN-CONTAINING PROTEIN"/>
    <property type="match status" value="1"/>
</dbReference>
<evidence type="ECO:0000259" key="3">
    <source>
        <dbReference type="PROSITE" id="PS50850"/>
    </source>
</evidence>
<feature type="transmembrane region" description="Helical" evidence="2">
    <location>
        <begin position="339"/>
        <end position="360"/>
    </location>
</feature>
<feature type="transmembrane region" description="Helical" evidence="2">
    <location>
        <begin position="400"/>
        <end position="424"/>
    </location>
</feature>
<feature type="transmembrane region" description="Helical" evidence="2">
    <location>
        <begin position="86"/>
        <end position="103"/>
    </location>
</feature>
<evidence type="ECO:0000313" key="5">
    <source>
        <dbReference type="Proteomes" id="UP000580250"/>
    </source>
</evidence>
<gene>
    <name evidence="4" type="ORF">MENT_LOCUS25130</name>
</gene>
<keyword evidence="2" id="KW-1133">Transmembrane helix</keyword>
<feature type="transmembrane region" description="Helical" evidence="2">
    <location>
        <begin position="269"/>
        <end position="287"/>
    </location>
</feature>
<organism evidence="4 5">
    <name type="scientific">Meloidogyne enterolobii</name>
    <name type="common">Root-knot nematode worm</name>
    <name type="synonym">Meloidogyne mayaguensis</name>
    <dbReference type="NCBI Taxonomy" id="390850"/>
    <lineage>
        <taxon>Eukaryota</taxon>
        <taxon>Metazoa</taxon>
        <taxon>Ecdysozoa</taxon>
        <taxon>Nematoda</taxon>
        <taxon>Chromadorea</taxon>
        <taxon>Rhabditida</taxon>
        <taxon>Tylenchina</taxon>
        <taxon>Tylenchomorpha</taxon>
        <taxon>Tylenchoidea</taxon>
        <taxon>Meloidogynidae</taxon>
        <taxon>Meloidogyninae</taxon>
        <taxon>Meloidogyne</taxon>
    </lineage>
</organism>
<comment type="caution">
    <text evidence="4">The sequence shown here is derived from an EMBL/GenBank/DDBJ whole genome shotgun (WGS) entry which is preliminary data.</text>
</comment>
<dbReference type="AlphaFoldDB" id="A0A6V7VF29"/>
<name>A0A6V7VF29_MELEN</name>
<dbReference type="PANTHER" id="PTHR45757">
    <property type="entry name" value="PROTEIN CBG23364-RELATED"/>
    <property type="match status" value="1"/>
</dbReference>
<feature type="domain" description="Major facilitator superfamily (MFS) profile" evidence="3">
    <location>
        <begin position="48"/>
        <end position="462"/>
    </location>
</feature>
<dbReference type="GO" id="GO:0022857">
    <property type="term" value="F:transmembrane transporter activity"/>
    <property type="evidence" value="ECO:0007669"/>
    <property type="project" value="InterPro"/>
</dbReference>
<feature type="transmembrane region" description="Helical" evidence="2">
    <location>
        <begin position="174"/>
        <end position="195"/>
    </location>
</feature>
<feature type="transmembrane region" description="Helical" evidence="2">
    <location>
        <begin position="366"/>
        <end position="388"/>
    </location>
</feature>